<keyword evidence="1" id="KW-0175">Coiled coil</keyword>
<dbReference type="EMBL" id="LAZR01039188">
    <property type="protein sequence ID" value="KKL17617.1"/>
    <property type="molecule type" value="Genomic_DNA"/>
</dbReference>
<comment type="caution">
    <text evidence="3">The sequence shown here is derived from an EMBL/GenBank/DDBJ whole genome shotgun (WGS) entry which is preliminary data.</text>
</comment>
<feature type="region of interest" description="Disordered" evidence="2">
    <location>
        <begin position="73"/>
        <end position="101"/>
    </location>
</feature>
<evidence type="ECO:0000256" key="1">
    <source>
        <dbReference type="SAM" id="Coils"/>
    </source>
</evidence>
<protein>
    <submittedName>
        <fullName evidence="3">Uncharacterized protein</fullName>
    </submittedName>
</protein>
<sequence>PIKAQTDDDRAKDKEFVRACEQFIDEIKHILEDEAIRDQPELLADNIQEAIASYEDENDELKEDGEMKMEDELSIMTPPKDEKSLDDLRSAGKIRVSMSDL</sequence>
<feature type="coiled-coil region" evidence="1">
    <location>
        <begin position="44"/>
        <end position="71"/>
    </location>
</feature>
<name>A0A0F9BUJ5_9ZZZZ</name>
<dbReference type="AlphaFoldDB" id="A0A0F9BUJ5"/>
<feature type="compositionally biased region" description="Basic and acidic residues" evidence="2">
    <location>
        <begin position="79"/>
        <end position="90"/>
    </location>
</feature>
<organism evidence="3">
    <name type="scientific">marine sediment metagenome</name>
    <dbReference type="NCBI Taxonomy" id="412755"/>
    <lineage>
        <taxon>unclassified sequences</taxon>
        <taxon>metagenomes</taxon>
        <taxon>ecological metagenomes</taxon>
    </lineage>
</organism>
<feature type="non-terminal residue" evidence="3">
    <location>
        <position position="1"/>
    </location>
</feature>
<evidence type="ECO:0000313" key="3">
    <source>
        <dbReference type="EMBL" id="KKL17617.1"/>
    </source>
</evidence>
<evidence type="ECO:0000256" key="2">
    <source>
        <dbReference type="SAM" id="MobiDB-lite"/>
    </source>
</evidence>
<reference evidence="3" key="1">
    <citation type="journal article" date="2015" name="Nature">
        <title>Complex archaea that bridge the gap between prokaryotes and eukaryotes.</title>
        <authorList>
            <person name="Spang A."/>
            <person name="Saw J.H."/>
            <person name="Jorgensen S.L."/>
            <person name="Zaremba-Niedzwiedzka K."/>
            <person name="Martijn J."/>
            <person name="Lind A.E."/>
            <person name="van Eijk R."/>
            <person name="Schleper C."/>
            <person name="Guy L."/>
            <person name="Ettema T.J."/>
        </authorList>
    </citation>
    <scope>NUCLEOTIDE SEQUENCE</scope>
</reference>
<proteinExistence type="predicted"/>
<gene>
    <name evidence="3" type="ORF">LCGC14_2483730</name>
</gene>
<accession>A0A0F9BUJ5</accession>